<dbReference type="Proteomes" id="UP000008744">
    <property type="component" value="Unassembled WGS sequence"/>
</dbReference>
<dbReference type="PhylomeDB" id="B4G391"/>
<evidence type="ECO:0000313" key="1">
    <source>
        <dbReference type="EMBL" id="EDW24963.1"/>
    </source>
</evidence>
<dbReference type="PANTHER" id="PTHR21261:SF3">
    <property type="entry name" value="BEATEN PATH VII"/>
    <property type="match status" value="1"/>
</dbReference>
<protein>
    <submittedName>
        <fullName evidence="1">GL24437</fullName>
    </submittedName>
</protein>
<organism evidence="2">
    <name type="scientific">Drosophila persimilis</name>
    <name type="common">Fruit fly</name>
    <dbReference type="NCBI Taxonomy" id="7234"/>
    <lineage>
        <taxon>Eukaryota</taxon>
        <taxon>Metazoa</taxon>
        <taxon>Ecdysozoa</taxon>
        <taxon>Arthropoda</taxon>
        <taxon>Hexapoda</taxon>
        <taxon>Insecta</taxon>
        <taxon>Pterygota</taxon>
        <taxon>Neoptera</taxon>
        <taxon>Endopterygota</taxon>
        <taxon>Diptera</taxon>
        <taxon>Brachycera</taxon>
        <taxon>Muscomorpha</taxon>
        <taxon>Ephydroidea</taxon>
        <taxon>Drosophilidae</taxon>
        <taxon>Drosophila</taxon>
        <taxon>Sophophora</taxon>
    </lineage>
</organism>
<dbReference type="PANTHER" id="PTHR21261">
    <property type="entry name" value="BEAT PROTEIN"/>
    <property type="match status" value="1"/>
</dbReference>
<keyword evidence="2" id="KW-1185">Reference proteome</keyword>
<dbReference type="EMBL" id="CH479179">
    <property type="protein sequence ID" value="EDW24963.1"/>
    <property type="molecule type" value="Genomic_DNA"/>
</dbReference>
<name>B4G391_DROPE</name>
<dbReference type="AlphaFoldDB" id="B4G391"/>
<gene>
    <name evidence="1" type="primary">Dper\GL24437</name>
    <name evidence="1" type="ORF">Dper_GL24437</name>
</gene>
<dbReference type="STRING" id="7234.B4G391"/>
<accession>B4G391</accession>
<sequence>MTARISIRLGSFGQMCVPGMNSSNRKYRRHINENALGIIRSTLNSGGFGPQAPNIAKELGIPPNSGPMNQLAAGYQRPLSHPGGGSGVAAAAAAVTAAQQEKGMFSISQLNLEITDEHVGSNGRMEITCLSTIPATVGQGEQYADYKTYSVKVEVERQLASSTSTAAPSIGMAALGNGNGHGNETSAGSVSVMPHLWSLAQILLLMLLPLPLSY</sequence>
<dbReference type="OrthoDB" id="8915289at2759"/>
<reference evidence="1 2" key="1">
    <citation type="journal article" date="2007" name="Nature">
        <title>Evolution of genes and genomes on the Drosophila phylogeny.</title>
        <authorList>
            <consortium name="Drosophila 12 Genomes Consortium"/>
            <person name="Clark A.G."/>
            <person name="Eisen M.B."/>
            <person name="Smith D.R."/>
            <person name="Bergman C.M."/>
            <person name="Oliver B."/>
            <person name="Markow T.A."/>
            <person name="Kaufman T.C."/>
            <person name="Kellis M."/>
            <person name="Gelbart W."/>
            <person name="Iyer V.N."/>
            <person name="Pollard D.A."/>
            <person name="Sackton T.B."/>
            <person name="Larracuente A.M."/>
            <person name="Singh N.D."/>
            <person name="Abad J.P."/>
            <person name="Abt D.N."/>
            <person name="Adryan B."/>
            <person name="Aguade M."/>
            <person name="Akashi H."/>
            <person name="Anderson W.W."/>
            <person name="Aquadro C.F."/>
            <person name="Ardell D.H."/>
            <person name="Arguello R."/>
            <person name="Artieri C.G."/>
            <person name="Barbash D.A."/>
            <person name="Barker D."/>
            <person name="Barsanti P."/>
            <person name="Batterham P."/>
            <person name="Batzoglou S."/>
            <person name="Begun D."/>
            <person name="Bhutkar A."/>
            <person name="Blanco E."/>
            <person name="Bosak S.A."/>
            <person name="Bradley R.K."/>
            <person name="Brand A.D."/>
            <person name="Brent M.R."/>
            <person name="Brooks A.N."/>
            <person name="Brown R.H."/>
            <person name="Butlin R.K."/>
            <person name="Caggese C."/>
            <person name="Calvi B.R."/>
            <person name="Bernardo de Carvalho A."/>
            <person name="Caspi A."/>
            <person name="Castrezana S."/>
            <person name="Celniker S.E."/>
            <person name="Chang J.L."/>
            <person name="Chapple C."/>
            <person name="Chatterji S."/>
            <person name="Chinwalla A."/>
            <person name="Civetta A."/>
            <person name="Clifton S.W."/>
            <person name="Comeron J.M."/>
            <person name="Costello J.C."/>
            <person name="Coyne J.A."/>
            <person name="Daub J."/>
            <person name="David R.G."/>
            <person name="Delcher A.L."/>
            <person name="Delehaunty K."/>
            <person name="Do C.B."/>
            <person name="Ebling H."/>
            <person name="Edwards K."/>
            <person name="Eickbush T."/>
            <person name="Evans J.D."/>
            <person name="Filipski A."/>
            <person name="Findeiss S."/>
            <person name="Freyhult E."/>
            <person name="Fulton L."/>
            <person name="Fulton R."/>
            <person name="Garcia A.C."/>
            <person name="Gardiner A."/>
            <person name="Garfield D.A."/>
            <person name="Garvin B.E."/>
            <person name="Gibson G."/>
            <person name="Gilbert D."/>
            <person name="Gnerre S."/>
            <person name="Godfrey J."/>
            <person name="Good R."/>
            <person name="Gotea V."/>
            <person name="Gravely B."/>
            <person name="Greenberg A.J."/>
            <person name="Griffiths-Jones S."/>
            <person name="Gross S."/>
            <person name="Guigo R."/>
            <person name="Gustafson E.A."/>
            <person name="Haerty W."/>
            <person name="Hahn M.W."/>
            <person name="Halligan D.L."/>
            <person name="Halpern A.L."/>
            <person name="Halter G.M."/>
            <person name="Han M.V."/>
            <person name="Heger A."/>
            <person name="Hillier L."/>
            <person name="Hinrichs A.S."/>
            <person name="Holmes I."/>
            <person name="Hoskins R.A."/>
            <person name="Hubisz M.J."/>
            <person name="Hultmark D."/>
            <person name="Huntley M.A."/>
            <person name="Jaffe D.B."/>
            <person name="Jagadeeshan S."/>
            <person name="Jeck W.R."/>
            <person name="Johnson J."/>
            <person name="Jones C.D."/>
            <person name="Jordan W.C."/>
            <person name="Karpen G.H."/>
            <person name="Kataoka E."/>
            <person name="Keightley P.D."/>
            <person name="Kheradpour P."/>
            <person name="Kirkness E.F."/>
            <person name="Koerich L.B."/>
            <person name="Kristiansen K."/>
            <person name="Kudrna D."/>
            <person name="Kulathinal R.J."/>
            <person name="Kumar S."/>
            <person name="Kwok R."/>
            <person name="Lander E."/>
            <person name="Langley C.H."/>
            <person name="Lapoint R."/>
            <person name="Lazzaro B.P."/>
            <person name="Lee S.J."/>
            <person name="Levesque L."/>
            <person name="Li R."/>
            <person name="Lin C.F."/>
            <person name="Lin M.F."/>
            <person name="Lindblad-Toh K."/>
            <person name="Llopart A."/>
            <person name="Long M."/>
            <person name="Low L."/>
            <person name="Lozovsky E."/>
            <person name="Lu J."/>
            <person name="Luo M."/>
            <person name="Machado C.A."/>
            <person name="Makalowski W."/>
            <person name="Marzo M."/>
            <person name="Matsuda M."/>
            <person name="Matzkin L."/>
            <person name="McAllister B."/>
            <person name="McBride C.S."/>
            <person name="McKernan B."/>
            <person name="McKernan K."/>
            <person name="Mendez-Lago M."/>
            <person name="Minx P."/>
            <person name="Mollenhauer M.U."/>
            <person name="Montooth K."/>
            <person name="Mount S.M."/>
            <person name="Mu X."/>
            <person name="Myers E."/>
            <person name="Negre B."/>
            <person name="Newfeld S."/>
            <person name="Nielsen R."/>
            <person name="Noor M.A."/>
            <person name="O'Grady P."/>
            <person name="Pachter L."/>
            <person name="Papaceit M."/>
            <person name="Parisi M.J."/>
            <person name="Parisi M."/>
            <person name="Parts L."/>
            <person name="Pedersen J.S."/>
            <person name="Pesole G."/>
            <person name="Phillippy A.M."/>
            <person name="Ponting C.P."/>
            <person name="Pop M."/>
            <person name="Porcelli D."/>
            <person name="Powell J.R."/>
            <person name="Prohaska S."/>
            <person name="Pruitt K."/>
            <person name="Puig M."/>
            <person name="Quesneville H."/>
            <person name="Ram K.R."/>
            <person name="Rand D."/>
            <person name="Rasmussen M.D."/>
            <person name="Reed L.K."/>
            <person name="Reenan R."/>
            <person name="Reily A."/>
            <person name="Remington K.A."/>
            <person name="Rieger T.T."/>
            <person name="Ritchie M.G."/>
            <person name="Robin C."/>
            <person name="Rogers Y.H."/>
            <person name="Rohde C."/>
            <person name="Rozas J."/>
            <person name="Rubenfield M.J."/>
            <person name="Ruiz A."/>
            <person name="Russo S."/>
            <person name="Salzberg S.L."/>
            <person name="Sanchez-Gracia A."/>
            <person name="Saranga D.J."/>
            <person name="Sato H."/>
            <person name="Schaeffer S.W."/>
            <person name="Schatz M.C."/>
            <person name="Schlenke T."/>
            <person name="Schwartz R."/>
            <person name="Segarra C."/>
            <person name="Singh R.S."/>
            <person name="Sirot L."/>
            <person name="Sirota M."/>
            <person name="Sisneros N.B."/>
            <person name="Smith C.D."/>
            <person name="Smith T.F."/>
            <person name="Spieth J."/>
            <person name="Stage D.E."/>
            <person name="Stark A."/>
            <person name="Stephan W."/>
            <person name="Strausberg R.L."/>
            <person name="Strempel S."/>
            <person name="Sturgill D."/>
            <person name="Sutton G."/>
            <person name="Sutton G.G."/>
            <person name="Tao W."/>
            <person name="Teichmann S."/>
            <person name="Tobari Y.N."/>
            <person name="Tomimura Y."/>
            <person name="Tsolas J.M."/>
            <person name="Valente V.L."/>
            <person name="Venter E."/>
            <person name="Venter J.C."/>
            <person name="Vicario S."/>
            <person name="Vieira F.G."/>
            <person name="Vilella A.J."/>
            <person name="Villasante A."/>
            <person name="Walenz B."/>
            <person name="Wang J."/>
            <person name="Wasserman M."/>
            <person name="Watts T."/>
            <person name="Wilson D."/>
            <person name="Wilson R.K."/>
            <person name="Wing R.A."/>
            <person name="Wolfner M.F."/>
            <person name="Wong A."/>
            <person name="Wong G.K."/>
            <person name="Wu C.I."/>
            <person name="Wu G."/>
            <person name="Yamamoto D."/>
            <person name="Yang H.P."/>
            <person name="Yang S.P."/>
            <person name="Yorke J.A."/>
            <person name="Yoshida K."/>
            <person name="Zdobnov E."/>
            <person name="Zhang P."/>
            <person name="Zhang Y."/>
            <person name="Zimin A.V."/>
            <person name="Baldwin J."/>
            <person name="Abdouelleil A."/>
            <person name="Abdulkadir J."/>
            <person name="Abebe A."/>
            <person name="Abera B."/>
            <person name="Abreu J."/>
            <person name="Acer S.C."/>
            <person name="Aftuck L."/>
            <person name="Alexander A."/>
            <person name="An P."/>
            <person name="Anderson E."/>
            <person name="Anderson S."/>
            <person name="Arachi H."/>
            <person name="Azer M."/>
            <person name="Bachantsang P."/>
            <person name="Barry A."/>
            <person name="Bayul T."/>
            <person name="Berlin A."/>
            <person name="Bessette D."/>
            <person name="Bloom T."/>
            <person name="Blye J."/>
            <person name="Boguslavskiy L."/>
            <person name="Bonnet C."/>
            <person name="Boukhgalter B."/>
            <person name="Bourzgui I."/>
            <person name="Brown A."/>
            <person name="Cahill P."/>
            <person name="Channer S."/>
            <person name="Cheshatsang Y."/>
            <person name="Chuda L."/>
            <person name="Citroen M."/>
            <person name="Collymore A."/>
            <person name="Cooke P."/>
            <person name="Costello M."/>
            <person name="D'Aco K."/>
            <person name="Daza R."/>
            <person name="De Haan G."/>
            <person name="DeGray S."/>
            <person name="DeMaso C."/>
            <person name="Dhargay N."/>
            <person name="Dooley K."/>
            <person name="Dooley E."/>
            <person name="Doricent M."/>
            <person name="Dorje P."/>
            <person name="Dorjee K."/>
            <person name="Dupes A."/>
            <person name="Elong R."/>
            <person name="Falk J."/>
            <person name="Farina A."/>
            <person name="Faro S."/>
            <person name="Ferguson D."/>
            <person name="Fisher S."/>
            <person name="Foley C.D."/>
            <person name="Franke A."/>
            <person name="Friedrich D."/>
            <person name="Gadbois L."/>
            <person name="Gearin G."/>
            <person name="Gearin C.R."/>
            <person name="Giannoukos G."/>
            <person name="Goode T."/>
            <person name="Graham J."/>
            <person name="Grandbois E."/>
            <person name="Grewal S."/>
            <person name="Gyaltsen K."/>
            <person name="Hafez N."/>
            <person name="Hagos B."/>
            <person name="Hall J."/>
            <person name="Henson C."/>
            <person name="Hollinger A."/>
            <person name="Honan T."/>
            <person name="Huard M.D."/>
            <person name="Hughes L."/>
            <person name="Hurhula B."/>
            <person name="Husby M.E."/>
            <person name="Kamat A."/>
            <person name="Kanga B."/>
            <person name="Kashin S."/>
            <person name="Khazanovich D."/>
            <person name="Kisner P."/>
            <person name="Lance K."/>
            <person name="Lara M."/>
            <person name="Lee W."/>
            <person name="Lennon N."/>
            <person name="Letendre F."/>
            <person name="LeVine R."/>
            <person name="Lipovsky A."/>
            <person name="Liu X."/>
            <person name="Liu J."/>
            <person name="Liu S."/>
            <person name="Lokyitsang T."/>
            <person name="Lokyitsang Y."/>
            <person name="Lubonja R."/>
            <person name="Lui A."/>
            <person name="MacDonald P."/>
            <person name="Magnisalis V."/>
            <person name="Maru K."/>
            <person name="Matthews C."/>
            <person name="McCusker W."/>
            <person name="McDonough S."/>
            <person name="Mehta T."/>
            <person name="Meldrim J."/>
            <person name="Meneus L."/>
            <person name="Mihai O."/>
            <person name="Mihalev A."/>
            <person name="Mihova T."/>
            <person name="Mittelman R."/>
            <person name="Mlenga V."/>
            <person name="Montmayeur A."/>
            <person name="Mulrain L."/>
            <person name="Navidi A."/>
            <person name="Naylor J."/>
            <person name="Negash T."/>
            <person name="Nguyen T."/>
            <person name="Nguyen N."/>
            <person name="Nicol R."/>
            <person name="Norbu C."/>
            <person name="Norbu N."/>
            <person name="Novod N."/>
            <person name="O'Neill B."/>
            <person name="Osman S."/>
            <person name="Markiewicz E."/>
            <person name="Oyono O.L."/>
            <person name="Patti C."/>
            <person name="Phunkhang P."/>
            <person name="Pierre F."/>
            <person name="Priest M."/>
            <person name="Raghuraman S."/>
            <person name="Rege F."/>
            <person name="Reyes R."/>
            <person name="Rise C."/>
            <person name="Rogov P."/>
            <person name="Ross K."/>
            <person name="Ryan E."/>
            <person name="Settipalli S."/>
            <person name="Shea T."/>
            <person name="Sherpa N."/>
            <person name="Shi L."/>
            <person name="Shih D."/>
            <person name="Sparrow T."/>
            <person name="Spaulding J."/>
            <person name="Stalker J."/>
            <person name="Stange-Thomann N."/>
            <person name="Stavropoulos S."/>
            <person name="Stone C."/>
            <person name="Strader C."/>
            <person name="Tesfaye S."/>
            <person name="Thomson T."/>
            <person name="Thoulutsang Y."/>
            <person name="Thoulutsang D."/>
            <person name="Topham K."/>
            <person name="Topping I."/>
            <person name="Tsamla T."/>
            <person name="Vassiliev H."/>
            <person name="Vo A."/>
            <person name="Wangchuk T."/>
            <person name="Wangdi T."/>
            <person name="Weiand M."/>
            <person name="Wilkinson J."/>
            <person name="Wilson A."/>
            <person name="Yadav S."/>
            <person name="Young G."/>
            <person name="Yu Q."/>
            <person name="Zembek L."/>
            <person name="Zhong D."/>
            <person name="Zimmer A."/>
            <person name="Zwirko Z."/>
            <person name="Jaffe D.B."/>
            <person name="Alvarez P."/>
            <person name="Brockman W."/>
            <person name="Butler J."/>
            <person name="Chin C."/>
            <person name="Gnerre S."/>
            <person name="Grabherr M."/>
            <person name="Kleber M."/>
            <person name="Mauceli E."/>
            <person name="MacCallum I."/>
        </authorList>
    </citation>
    <scope>NUCLEOTIDE SEQUENCE [LARGE SCALE GENOMIC DNA]</scope>
    <source>
        <strain evidence="2">MSH-3 / Tucson 14011-0111.49</strain>
    </source>
</reference>
<evidence type="ECO:0000313" key="2">
    <source>
        <dbReference type="Proteomes" id="UP000008744"/>
    </source>
</evidence>
<dbReference type="OMA" id="CVPGMNS"/>
<dbReference type="HOGENOM" id="CLU_1220812_0_0_1"/>
<proteinExistence type="predicted"/>